<dbReference type="InterPro" id="IPR001750">
    <property type="entry name" value="ND/Mrp_TM"/>
</dbReference>
<feature type="transmembrane region" description="Helical" evidence="9">
    <location>
        <begin position="361"/>
        <end position="380"/>
    </location>
</feature>
<name>A0A1B7LXB5_9MICC</name>
<gene>
    <name evidence="14" type="ORF">A6F49_13750</name>
</gene>
<dbReference type="InterPro" id="IPR007182">
    <property type="entry name" value="MnhB"/>
</dbReference>
<evidence type="ECO:0000256" key="8">
    <source>
        <dbReference type="SAM" id="MobiDB-lite"/>
    </source>
</evidence>
<evidence type="ECO:0000313" key="15">
    <source>
        <dbReference type="Proteomes" id="UP000078292"/>
    </source>
</evidence>
<evidence type="ECO:0000259" key="13">
    <source>
        <dbReference type="Pfam" id="PF20501"/>
    </source>
</evidence>
<reference evidence="14 15" key="1">
    <citation type="submission" date="2016-04" db="EMBL/GenBank/DDBJ databases">
        <title>First whole genome shotgun sequence of the bacterium Enteractinococcus sp. strain UASWS1574.</title>
        <authorList>
            <person name="Crovadore J."/>
            <person name="Chablais R."/>
            <person name="Lefort F."/>
        </authorList>
    </citation>
    <scope>NUCLEOTIDE SEQUENCE [LARGE SCALE GENOMIC DNA]</scope>
    <source>
        <strain evidence="14 15">UASWS1574</strain>
    </source>
</reference>
<keyword evidence="3" id="KW-1003">Cell membrane</keyword>
<dbReference type="STRING" id="1837282.A6F49_13750"/>
<feature type="compositionally biased region" description="Basic and acidic residues" evidence="8">
    <location>
        <begin position="943"/>
        <end position="953"/>
    </location>
</feature>
<dbReference type="Pfam" id="PF04039">
    <property type="entry name" value="MnhB"/>
    <property type="match status" value="1"/>
</dbReference>
<dbReference type="Pfam" id="PF20501">
    <property type="entry name" value="MbhE"/>
    <property type="match status" value="1"/>
</dbReference>
<feature type="transmembrane region" description="Helical" evidence="9">
    <location>
        <begin position="105"/>
        <end position="123"/>
    </location>
</feature>
<keyword evidence="6 9" id="KW-0472">Membrane</keyword>
<feature type="transmembrane region" description="Helical" evidence="9">
    <location>
        <begin position="821"/>
        <end position="839"/>
    </location>
</feature>
<accession>A0A1B7LXB5</accession>
<feature type="domain" description="MrpA C-terminal/MbhD" evidence="12">
    <location>
        <begin position="612"/>
        <end position="676"/>
    </location>
</feature>
<feature type="transmembrane region" description="Helical" evidence="9">
    <location>
        <begin position="458"/>
        <end position="479"/>
    </location>
</feature>
<evidence type="ECO:0000259" key="12">
    <source>
        <dbReference type="Pfam" id="PF13244"/>
    </source>
</evidence>
<feature type="domain" description="MrpA C-terminal/MbhE" evidence="13">
    <location>
        <begin position="689"/>
        <end position="769"/>
    </location>
</feature>
<evidence type="ECO:0000256" key="3">
    <source>
        <dbReference type="ARBA" id="ARBA00022475"/>
    </source>
</evidence>
<protein>
    <submittedName>
        <fullName evidence="14">Cation:proton antiporter</fullName>
    </submittedName>
</protein>
<evidence type="ECO:0000256" key="2">
    <source>
        <dbReference type="ARBA" id="ARBA00022448"/>
    </source>
</evidence>
<feature type="transmembrane region" description="Helical" evidence="9">
    <location>
        <begin position="159"/>
        <end position="181"/>
    </location>
</feature>
<feature type="transmembrane region" description="Helical" evidence="9">
    <location>
        <begin position="316"/>
        <end position="340"/>
    </location>
</feature>
<feature type="transmembrane region" description="Helical" evidence="9">
    <location>
        <begin position="686"/>
        <end position="706"/>
    </location>
</feature>
<dbReference type="OrthoDB" id="9811798at2"/>
<dbReference type="InterPro" id="IPR046806">
    <property type="entry name" value="MrpA_C/MbhE"/>
</dbReference>
<dbReference type="InterPro" id="IPR050616">
    <property type="entry name" value="CPA3_Na-H_Antiporter_A"/>
</dbReference>
<feature type="transmembrane region" description="Helical" evidence="9">
    <location>
        <begin position="573"/>
        <end position="591"/>
    </location>
</feature>
<feature type="transmembrane region" description="Helical" evidence="9">
    <location>
        <begin position="603"/>
        <end position="621"/>
    </location>
</feature>
<evidence type="ECO:0000256" key="4">
    <source>
        <dbReference type="ARBA" id="ARBA00022692"/>
    </source>
</evidence>
<evidence type="ECO:0000256" key="7">
    <source>
        <dbReference type="RuleBase" id="RU000320"/>
    </source>
</evidence>
<feature type="transmembrane region" description="Helical" evidence="9">
    <location>
        <begin position="263"/>
        <end position="285"/>
    </location>
</feature>
<keyword evidence="15" id="KW-1185">Reference proteome</keyword>
<dbReference type="GO" id="GO:0005886">
    <property type="term" value="C:plasma membrane"/>
    <property type="evidence" value="ECO:0007669"/>
    <property type="project" value="UniProtKB-SubCell"/>
</dbReference>
<organism evidence="14 15">
    <name type="scientific">Enteractinococcus helveticum</name>
    <dbReference type="NCBI Taxonomy" id="1837282"/>
    <lineage>
        <taxon>Bacteria</taxon>
        <taxon>Bacillati</taxon>
        <taxon>Actinomycetota</taxon>
        <taxon>Actinomycetes</taxon>
        <taxon>Micrococcales</taxon>
        <taxon>Micrococcaceae</taxon>
    </lineage>
</organism>
<evidence type="ECO:0000256" key="9">
    <source>
        <dbReference type="SAM" id="Phobius"/>
    </source>
</evidence>
<evidence type="ECO:0000256" key="6">
    <source>
        <dbReference type="ARBA" id="ARBA00023136"/>
    </source>
</evidence>
<evidence type="ECO:0000313" key="14">
    <source>
        <dbReference type="EMBL" id="OAV59826.1"/>
    </source>
</evidence>
<comment type="subcellular location">
    <subcellularLocation>
        <location evidence="1">Cell membrane</location>
        <topology evidence="1">Multi-pass membrane protein</topology>
    </subcellularLocation>
    <subcellularLocation>
        <location evidence="7">Membrane</location>
        <topology evidence="7">Multi-pass membrane protein</topology>
    </subcellularLocation>
</comment>
<feature type="transmembrane region" description="Helical" evidence="9">
    <location>
        <begin position="292"/>
        <end position="310"/>
    </location>
</feature>
<feature type="domain" description="Na+/H+ antiporter MnhB subunit-related protein" evidence="11">
    <location>
        <begin position="792"/>
        <end position="907"/>
    </location>
</feature>
<dbReference type="AlphaFoldDB" id="A0A1B7LXB5"/>
<feature type="transmembrane region" description="Helical" evidence="9">
    <location>
        <begin position="234"/>
        <end position="257"/>
    </location>
</feature>
<feature type="transmembrane region" description="Helical" evidence="9">
    <location>
        <begin position="72"/>
        <end position="93"/>
    </location>
</feature>
<feature type="transmembrane region" description="Helical" evidence="9">
    <location>
        <begin position="400"/>
        <end position="425"/>
    </location>
</feature>
<dbReference type="PANTHER" id="PTHR43373">
    <property type="entry name" value="NA(+)/H(+) ANTIPORTER SUBUNIT"/>
    <property type="match status" value="1"/>
</dbReference>
<feature type="transmembrane region" description="Helical" evidence="9">
    <location>
        <begin position="883"/>
        <end position="907"/>
    </location>
</feature>
<proteinExistence type="predicted"/>
<dbReference type="EMBL" id="LXEY01000021">
    <property type="protein sequence ID" value="OAV59826.1"/>
    <property type="molecule type" value="Genomic_DNA"/>
</dbReference>
<dbReference type="Pfam" id="PF00361">
    <property type="entry name" value="Proton_antipo_M"/>
    <property type="match status" value="1"/>
</dbReference>
<feature type="transmembrane region" description="Helical" evidence="9">
    <location>
        <begin position="499"/>
        <end position="524"/>
    </location>
</feature>
<keyword evidence="4 7" id="KW-0812">Transmembrane</keyword>
<feature type="region of interest" description="Disordered" evidence="8">
    <location>
        <begin position="926"/>
        <end position="953"/>
    </location>
</feature>
<evidence type="ECO:0000259" key="10">
    <source>
        <dbReference type="Pfam" id="PF00361"/>
    </source>
</evidence>
<dbReference type="InterPro" id="IPR025383">
    <property type="entry name" value="MrpA_C/MbhD"/>
</dbReference>
<feature type="compositionally biased region" description="Polar residues" evidence="8">
    <location>
        <begin position="926"/>
        <end position="942"/>
    </location>
</feature>
<dbReference type="Proteomes" id="UP000078292">
    <property type="component" value="Unassembled WGS sequence"/>
</dbReference>
<dbReference type="PANTHER" id="PTHR43373:SF1">
    <property type="entry name" value="NA(+)_H(+) ANTIPORTER SUBUNIT A"/>
    <property type="match status" value="1"/>
</dbReference>
<evidence type="ECO:0000256" key="1">
    <source>
        <dbReference type="ARBA" id="ARBA00004651"/>
    </source>
</evidence>
<dbReference type="NCBIfam" id="NF009290">
    <property type="entry name" value="PRK12650.1"/>
    <property type="match status" value="1"/>
</dbReference>
<evidence type="ECO:0000259" key="11">
    <source>
        <dbReference type="Pfam" id="PF04039"/>
    </source>
</evidence>
<feature type="transmembrane region" description="Helical" evidence="9">
    <location>
        <begin position="193"/>
        <end position="213"/>
    </location>
</feature>
<feature type="domain" description="NADH:quinone oxidoreductase/Mrp antiporter transmembrane" evidence="10">
    <location>
        <begin position="123"/>
        <end position="400"/>
    </location>
</feature>
<feature type="transmembrane region" description="Helical" evidence="9">
    <location>
        <begin position="653"/>
        <end position="674"/>
    </location>
</feature>
<feature type="transmembrane region" description="Helical" evidence="9">
    <location>
        <begin position="129"/>
        <end position="147"/>
    </location>
</feature>
<dbReference type="RefSeq" id="WP_043058322.1">
    <property type="nucleotide sequence ID" value="NZ_LXEY01000021.1"/>
</dbReference>
<evidence type="ECO:0000256" key="5">
    <source>
        <dbReference type="ARBA" id="ARBA00022989"/>
    </source>
</evidence>
<feature type="transmembrane region" description="Helical" evidence="9">
    <location>
        <begin position="851"/>
        <end position="871"/>
    </location>
</feature>
<sequence>MLLISVLWALIAVVLAAPLSKWLGKAAGWLLWIPLAGAAWVLVKAFVGSDGEVIEYYPWIPDFFNVGFHLRLSGLSLLFGLLVLVIGAGVLFYSAKYLGKTKITSFYLSMTAFALAMLILVLANDLMVLYVAWEATTLASFFLIARSGSHARKPAVRTLLVTVLGGLGLLAAVAIMIAASGTTVITEVLASDIWTQPTIVTWLIITLALAAFTKSAQFPFQSWLPDSMVAISPVSAYLHAAAMVKAGIYLLLLFSPVLAGQTLWLALLLISGLTTALMGAIAALRRYDLKELLAYSTMSQLGYLVALIGIGTPFALTAAVVHTIAHALFKSALFLAVGVIDHQAGTRDIRMLTVRKMAMPATMTVVILGAASMAGIPPLLGFVSKESLFEAFLSAELPGMLPWLVTLLAVVTAIGTFAYSGRFVLGAMGLYRSPRTWINTPRGATANRQIVHEAPVSFWAYPAINASLSLILGVAPFMLDNLAGSAATTAVGTSQDVHLALWHGFNPAFMLSLLVIATGVVAVWQMPRIEAFLVPRPLPYSGLGAVEKLRHSSIELGAVVSSWTSGLNPGRHLVVPSLLLVVLAGVGWFTIDELPEQNENLTRWSDWLLVAVVLVGVVATIRAKTRVAAIVVVGVVGFSVTLWFFALGSVDVALTQLMVEILTVVVMVLLLHRLPKAFGKAEKPSITAIVAAAGAGIAAFAGTFALTGRRGMSEPAQYYTELGTEVTGGSNLVNVILVEFRALDTLGELTVLGVAGVAMAALLSSRKPNPVRKVQFVSSSPLSDSYSTSVYLRTFTKIALPVLVVLSVVLLFQGHNNPGGGFVAALVAGAAFALLYLAAPSDAAAPIRWSYMKLIGIGVILGALVGFIGLLEGSYLAPVHWEILGYTVYSSLIFDFGVYFAVLGVILGSLNMLGTQHGLNQISEPYENGRTQLDNQNRQSTEPADKQHQEVQT</sequence>
<keyword evidence="2" id="KW-0813">Transport</keyword>
<feature type="transmembrane region" description="Helical" evidence="9">
    <location>
        <begin position="798"/>
        <end position="815"/>
    </location>
</feature>
<keyword evidence="5 9" id="KW-1133">Transmembrane helix</keyword>
<feature type="transmembrane region" description="Helical" evidence="9">
    <location>
        <begin position="628"/>
        <end position="647"/>
    </location>
</feature>
<dbReference type="PRINTS" id="PR01434">
    <property type="entry name" value="NADHDHGNASE5"/>
</dbReference>
<comment type="caution">
    <text evidence="14">The sequence shown here is derived from an EMBL/GenBank/DDBJ whole genome shotgun (WGS) entry which is preliminary data.</text>
</comment>
<dbReference type="Pfam" id="PF13244">
    <property type="entry name" value="MbhD"/>
    <property type="match status" value="1"/>
</dbReference>